<evidence type="ECO:0000313" key="1">
    <source>
        <dbReference type="EMBL" id="OQD58777.1"/>
    </source>
</evidence>
<dbReference type="Proteomes" id="UP000191661">
    <property type="component" value="Unassembled WGS sequence"/>
</dbReference>
<gene>
    <name evidence="1" type="ORF">MBBAR_9c00080</name>
</gene>
<protein>
    <submittedName>
        <fullName evidence="1">Adhesin-like protein</fullName>
    </submittedName>
</protein>
<dbReference type="EMBL" id="JXMW01000009">
    <property type="protein sequence ID" value="OQD58777.1"/>
    <property type="molecule type" value="Genomic_DNA"/>
</dbReference>
<sequence>VIVSFSGNENYTSFINSTSFEVLRNSTNSSIVVVPSGVNIGENVTIFGQLDNFTGIAGVNVTVDGITQSVSVNGTGGWNLTYLTNRTGIIAVAVSYNGDFDGNYISFTNTTSFNVLKNNTNSSIVVSGDFKVGGNLTIGGVLADDDGNFIGNVSVAVFIGGEVFNVTTDRVGAWSFVYIPVHYGEFFVLVNWAGDDNFTGFVNSSSFNVTKLASNSSIVIPGNVKVNETIVISGVVFDKNKGSLGNIQITVTVDGKNYHLTTDSSGFWSLKYKPTHTGKTSVKVVFNGNSDYFGFINSSSFNVSLNKTNIKLQAVSKTILSLGSGKKLARFKYSFKNFGDKVGSKTYKFKINSRYSLKTPKTTKNIKYSYNKKTRILKVVVKNLGSGVGVISYIIKRNKPVYNGRNIRVSRYTYTNYHPRSVFKAYSVKALKSHKITKIKVTKNTSYKKKGIAVYSVAKNLKTNQKTQTIVYSKKKT</sequence>
<dbReference type="OrthoDB" id="78488at2157"/>
<dbReference type="AlphaFoldDB" id="A0A1V6N2D9"/>
<keyword evidence="2" id="KW-1185">Reference proteome</keyword>
<comment type="caution">
    <text evidence="1">The sequence shown here is derived from an EMBL/GenBank/DDBJ whole genome shotgun (WGS) entry which is preliminary data.</text>
</comment>
<feature type="non-terminal residue" evidence="1">
    <location>
        <position position="1"/>
    </location>
</feature>
<organism evidence="1 2">
    <name type="scientific">Methanobrevibacter arboriphilus JCM 13429 = DSM 1125</name>
    <dbReference type="NCBI Taxonomy" id="1300164"/>
    <lineage>
        <taxon>Archaea</taxon>
        <taxon>Methanobacteriati</taxon>
        <taxon>Methanobacteriota</taxon>
        <taxon>Methanomada group</taxon>
        <taxon>Methanobacteria</taxon>
        <taxon>Methanobacteriales</taxon>
        <taxon>Methanobacteriaceae</taxon>
        <taxon>Methanobrevibacter</taxon>
    </lineage>
</organism>
<evidence type="ECO:0000313" key="2">
    <source>
        <dbReference type="Proteomes" id="UP000191661"/>
    </source>
</evidence>
<accession>A0A1V6N2D9</accession>
<proteinExistence type="predicted"/>
<name>A0A1V6N2D9_METAZ</name>
<reference evidence="1 2" key="1">
    <citation type="submission" date="2014-12" db="EMBL/GenBank/DDBJ databases">
        <title>Genome sequence of Methanobrevibacter arboriphilicus DH1, DSM1125.</title>
        <authorList>
            <person name="Poehlein A."/>
            <person name="Thauer R.K."/>
            <person name="Seedorf H."/>
            <person name="Daniel R."/>
        </authorList>
    </citation>
    <scope>NUCLEOTIDE SEQUENCE [LARGE SCALE GENOMIC DNA]</scope>
    <source>
        <strain evidence="1 2">DH1</strain>
    </source>
</reference>
<dbReference type="RefSeq" id="WP_158082541.1">
    <property type="nucleotide sequence ID" value="NZ_JXMW01000009.1"/>
</dbReference>